<sequence>MTISDHSRPKPSLHSTYEMEQHLDKLVCVAQRVLESFYSGIIKLPTCKGTGACMHVETAVYPDELYEEIHNTEVSKYQSYVDKKAEKFSKGSALDNLAPDNLYCVKVNVQKDQIAHFIVLVHCMECLGGHGDTFVHSFEVYSGRTSFAFLMIKAKWVDIPWETCENTCYVRNFLQLAECYRDYHVRIDTSPITHQISVYMPESIRQSIKGEIYTECVLAYHSSAWMTECTDCLNSKIGKSASALSDITSLITLKASDRKREVGLNLGQEPNLFRKRERSELDVYPWKNEVVSSYQTSNSGSQNRQSEGLVTVVLATYHGSACLRCLALVHDVLLISTIKRQVWMVKREASIEDLRVCHSCADIKLIRILDILSMRSISAAEVQPYLRNEDITQEAINSLIPRHPIPTENHEMETECEKYMRI</sequence>
<dbReference type="HOGENOM" id="CLU_651196_0_0_1"/>
<dbReference type="AlphaFoldDB" id="F0WEZ6"/>
<reference evidence="1" key="2">
    <citation type="submission" date="2011-02" db="EMBL/GenBank/DDBJ databases">
        <authorList>
            <person name="MacLean D."/>
        </authorList>
    </citation>
    <scope>NUCLEOTIDE SEQUENCE</scope>
</reference>
<reference evidence="1" key="1">
    <citation type="journal article" date="2011" name="PLoS Biol.">
        <title>Gene gain and loss during evolution of obligate parasitism in the white rust pathogen of Arabidopsis thaliana.</title>
        <authorList>
            <person name="Kemen E."/>
            <person name="Gardiner A."/>
            <person name="Schultz-Larsen T."/>
            <person name="Kemen A.C."/>
            <person name="Balmuth A.L."/>
            <person name="Robert-Seilaniantz A."/>
            <person name="Bailey K."/>
            <person name="Holub E."/>
            <person name="Studholme D.J."/>
            <person name="Maclean D."/>
            <person name="Jones J.D."/>
        </authorList>
    </citation>
    <scope>NUCLEOTIDE SEQUENCE</scope>
</reference>
<dbReference type="EMBL" id="FR824453">
    <property type="protein sequence ID" value="CCA26759.1"/>
    <property type="molecule type" value="Genomic_DNA"/>
</dbReference>
<accession>F0WEZ6</accession>
<evidence type="ECO:0000313" key="2">
    <source>
        <dbReference type="EMBL" id="CCA26759.1"/>
    </source>
</evidence>
<protein>
    <submittedName>
        <fullName evidence="2">AlNc14C410G11452 protein</fullName>
    </submittedName>
    <submittedName>
        <fullName evidence="1">AlNc14C78G5194 protein</fullName>
    </submittedName>
</protein>
<proteinExistence type="predicted"/>
<name>F0WEZ6_9STRA</name>
<dbReference type="EMBL" id="FR824123">
    <property type="protein sequence ID" value="CCA19778.1"/>
    <property type="molecule type" value="Genomic_DNA"/>
</dbReference>
<gene>
    <name evidence="1" type="primary">AlNc14C78G5194</name>
    <name evidence="2" type="synonym">AlNc14C410G11452</name>
    <name evidence="1" type="ORF">ALNC14_059210</name>
    <name evidence="2" type="ORF">ALNC14_129030</name>
</gene>
<evidence type="ECO:0000313" key="1">
    <source>
        <dbReference type="EMBL" id="CCA19778.1"/>
    </source>
</evidence>
<organism evidence="1">
    <name type="scientific">Albugo laibachii Nc14</name>
    <dbReference type="NCBI Taxonomy" id="890382"/>
    <lineage>
        <taxon>Eukaryota</taxon>
        <taxon>Sar</taxon>
        <taxon>Stramenopiles</taxon>
        <taxon>Oomycota</taxon>
        <taxon>Peronosporomycetes</taxon>
        <taxon>Albuginales</taxon>
        <taxon>Albuginaceae</taxon>
        <taxon>Albugo</taxon>
    </lineage>
</organism>